<evidence type="ECO:0000313" key="1">
    <source>
        <dbReference type="EMBL" id="ALN79553.1"/>
    </source>
</evidence>
<evidence type="ECO:0000313" key="2">
    <source>
        <dbReference type="Proteomes" id="UP000060787"/>
    </source>
</evidence>
<reference evidence="1 2" key="1">
    <citation type="journal article" date="2015" name="BMC Genomics">
        <title>Comparative genomics and metabolic profiling of the genus Lysobacter.</title>
        <authorList>
            <person name="de Bruijn I."/>
            <person name="Cheng X."/>
            <person name="de Jager V."/>
            <person name="Exposito R.G."/>
            <person name="Watrous J."/>
            <person name="Patel N."/>
            <person name="Postma J."/>
            <person name="Dorrestein P.C."/>
            <person name="Kobayashi D."/>
            <person name="Raaijmakers J.M."/>
        </authorList>
    </citation>
    <scope>NUCLEOTIDE SEQUENCE [LARGE SCALE GENOMIC DNA]</scope>
    <source>
        <strain evidence="1 2">76</strain>
    </source>
</reference>
<dbReference type="PATRIC" id="fig|84531.7.peg.1865"/>
<keyword evidence="1" id="KW-0547">Nucleotide-binding</keyword>
<dbReference type="STRING" id="84531.LA76x_1397"/>
<dbReference type="Gene3D" id="3.40.50.300">
    <property type="entry name" value="P-loop containing nucleotide triphosphate hydrolases"/>
    <property type="match status" value="1"/>
</dbReference>
<organism evidence="1 2">
    <name type="scientific">Lysobacter antibioticus</name>
    <dbReference type="NCBI Taxonomy" id="84531"/>
    <lineage>
        <taxon>Bacteria</taxon>
        <taxon>Pseudomonadati</taxon>
        <taxon>Pseudomonadota</taxon>
        <taxon>Gammaproteobacteria</taxon>
        <taxon>Lysobacterales</taxon>
        <taxon>Lysobacteraceae</taxon>
        <taxon>Lysobacter</taxon>
    </lineage>
</organism>
<dbReference type="AlphaFoldDB" id="A0A0S2DW52"/>
<sequence length="72" mass="7763">MLFFDEATSHLDIAGESVVNDSIAALAITRVIVAHRPEKIASADRALVLDTGCLEEVRAVDPNHRRQLPVAG</sequence>
<dbReference type="KEGG" id="laq:GLA29479_1897"/>
<keyword evidence="1" id="KW-0067">ATP-binding</keyword>
<keyword evidence="2" id="KW-1185">Reference proteome</keyword>
<dbReference type="Proteomes" id="UP000060787">
    <property type="component" value="Chromosome"/>
</dbReference>
<dbReference type="SUPFAM" id="SSF52540">
    <property type="entry name" value="P-loop containing nucleoside triphosphate hydrolases"/>
    <property type="match status" value="1"/>
</dbReference>
<proteinExistence type="predicted"/>
<dbReference type="KEGG" id="lab:LA76x_1397"/>
<dbReference type="InterPro" id="IPR027417">
    <property type="entry name" value="P-loop_NTPase"/>
</dbReference>
<name>A0A0S2DW52_LYSAN</name>
<dbReference type="EMBL" id="CP011129">
    <property type="protein sequence ID" value="ALN79553.1"/>
    <property type="molecule type" value="Genomic_DNA"/>
</dbReference>
<dbReference type="GO" id="GO:0005524">
    <property type="term" value="F:ATP binding"/>
    <property type="evidence" value="ECO:0007669"/>
    <property type="project" value="UniProtKB-KW"/>
</dbReference>
<protein>
    <submittedName>
        <fullName evidence="1">Putative aBC transporter, permease/ATP-binding protein</fullName>
    </submittedName>
</protein>
<gene>
    <name evidence="1" type="ORF">LA76x_1397</name>
</gene>
<accession>A0A0S2DW52</accession>